<evidence type="ECO:0000259" key="15">
    <source>
        <dbReference type="Pfam" id="PF12409"/>
    </source>
</evidence>
<dbReference type="Pfam" id="PF00122">
    <property type="entry name" value="E1-E2_ATPase"/>
    <property type="match status" value="1"/>
</dbReference>
<dbReference type="InterPro" id="IPR044492">
    <property type="entry name" value="P_typ_ATPase_HD_dom"/>
</dbReference>
<dbReference type="Pfam" id="PF12409">
    <property type="entry name" value="P5-ATPase"/>
    <property type="match status" value="1"/>
</dbReference>
<feature type="transmembrane region" description="Helical" evidence="13">
    <location>
        <begin position="187"/>
        <end position="207"/>
    </location>
</feature>
<evidence type="ECO:0000256" key="10">
    <source>
        <dbReference type="ARBA" id="ARBA00022989"/>
    </source>
</evidence>
<feature type="transmembrane region" description="Helical" evidence="13">
    <location>
        <begin position="79"/>
        <end position="98"/>
    </location>
</feature>
<dbReference type="SUPFAM" id="SSF81665">
    <property type="entry name" value="Calcium ATPase, transmembrane domain M"/>
    <property type="match status" value="1"/>
</dbReference>
<dbReference type="InterPro" id="IPR001757">
    <property type="entry name" value="P_typ_ATPase"/>
</dbReference>
<dbReference type="SFLD" id="SFLDS00003">
    <property type="entry name" value="Haloacid_Dehalogenase"/>
    <property type="match status" value="1"/>
</dbReference>
<evidence type="ECO:0000313" key="17">
    <source>
        <dbReference type="Proteomes" id="UP001217089"/>
    </source>
</evidence>
<gene>
    <name evidence="16" type="ORF">KUTeg_001979</name>
</gene>
<comment type="similarity">
    <text evidence="2 13">Belongs to the cation transport ATPase (P-type) (TC 3.A.3) family. Type V subfamily.</text>
</comment>
<dbReference type="EMBL" id="JARBDR010000141">
    <property type="protein sequence ID" value="KAJ8320392.1"/>
    <property type="molecule type" value="Genomic_DNA"/>
</dbReference>
<evidence type="ECO:0000256" key="8">
    <source>
        <dbReference type="ARBA" id="ARBA00022842"/>
    </source>
</evidence>
<dbReference type="Gene3D" id="3.40.50.1000">
    <property type="entry name" value="HAD superfamily/HAD-like"/>
    <property type="match status" value="1"/>
</dbReference>
<accession>A0ABQ9FT08</accession>
<keyword evidence="4 13" id="KW-0812">Transmembrane</keyword>
<dbReference type="Gene3D" id="3.40.1110.10">
    <property type="entry name" value="Calcium-transporting ATPase, cytoplasmic domain N"/>
    <property type="match status" value="1"/>
</dbReference>
<sequence>KDNKYAAVIVLITCDVCQKTAKKSFIRTVTFKRCYVSGIKEVKWAIGPPPIDPKKTYINPEMEDQMTIEGYKLNKWKRACTYLAILITAGLLRLVFYWCPHWMLRCTHSKCPLSVAEAVLLQDQYKQWFVAKVNVIDQSGERVNPNQSPILKFRKKKPENTQNTDCTIGLSYTEQNKNISVWCSDEYYYYAACIFFISSVSIIITIVQTRKNQRALRNTIESSLVISVCRGNDIFEDISSEDLVPGDVIEIPRSGCVMQCDAVLISGNCIVNESMLTGESVPVTKTPLPNPKISMSGDSADIKFCTNEHSRHVLFSGTNIIQTRFQTAKGELVRSIVYPKPVDFKFEQDTYKFVGVLAAIAGVGFIYSIIQIGEDFRGIVLHSLDIITIAVPPALPAALAVGIVFAQRRLKCDGIYCISPRSINICGSINAVCFDKTGTLTEDGLMLQGVVPVNKGRFEEEITDLSELQDSSLMVSMATCHSLTIIDGKINGDPLDLIMFESTGWEPGAEQTRFDMMVPTVVRPGSRPDVIKSAYDMTELTNSFESSARNVSFNEIGIVRQFTFSSSLQRMSVICRKLSGQNFELYTKGSPEMIASLSQSDTVPDNFHEVLTQEQVEKDLIFLGLVVMENKLKPQTLPVIHQLLNANIRTVMITGDNMLTAISVARECGMVKPQDSVIMAEAFFPPNDNTQPQLEFVYADDMKKKVEEVTHEKDSMKIVIDESNPRFHFAVSGKSFAIIREHFPGVMSKIAVRGTVFARMAPDQKAQLVEILQKLGYYIGMCGDGANDCGALKTAHAGISLSQAEASVASPFTSKTGQH</sequence>
<feature type="domain" description="P-type ATPase A" evidence="14">
    <location>
        <begin position="232"/>
        <end position="326"/>
    </location>
</feature>
<feature type="domain" description="P5B-type ATPase N-terminal" evidence="15">
    <location>
        <begin position="63"/>
        <end position="156"/>
    </location>
</feature>
<keyword evidence="9 13" id="KW-1278">Translocase</keyword>
<dbReference type="Pfam" id="PF00702">
    <property type="entry name" value="Hydrolase"/>
    <property type="match status" value="1"/>
</dbReference>
<evidence type="ECO:0000256" key="6">
    <source>
        <dbReference type="ARBA" id="ARBA00022741"/>
    </source>
</evidence>
<evidence type="ECO:0000256" key="3">
    <source>
        <dbReference type="ARBA" id="ARBA00022553"/>
    </source>
</evidence>
<evidence type="ECO:0000256" key="2">
    <source>
        <dbReference type="ARBA" id="ARBA00006000"/>
    </source>
</evidence>
<evidence type="ECO:0000256" key="12">
    <source>
        <dbReference type="ARBA" id="ARBA00049360"/>
    </source>
</evidence>
<comment type="catalytic activity">
    <reaction evidence="12 13">
        <text>ATP + H2O = ADP + phosphate + H(+)</text>
        <dbReference type="Rhea" id="RHEA:13065"/>
        <dbReference type="ChEBI" id="CHEBI:15377"/>
        <dbReference type="ChEBI" id="CHEBI:15378"/>
        <dbReference type="ChEBI" id="CHEBI:30616"/>
        <dbReference type="ChEBI" id="CHEBI:43474"/>
        <dbReference type="ChEBI" id="CHEBI:456216"/>
    </reaction>
</comment>
<keyword evidence="8 13" id="KW-0460">Magnesium</keyword>
<evidence type="ECO:0000256" key="7">
    <source>
        <dbReference type="ARBA" id="ARBA00022840"/>
    </source>
</evidence>
<evidence type="ECO:0000256" key="13">
    <source>
        <dbReference type="RuleBase" id="RU362082"/>
    </source>
</evidence>
<dbReference type="NCBIfam" id="TIGR01494">
    <property type="entry name" value="ATPase_P-type"/>
    <property type="match status" value="3"/>
</dbReference>
<dbReference type="SFLD" id="SFLDF00027">
    <property type="entry name" value="p-type_atpase"/>
    <property type="match status" value="1"/>
</dbReference>
<dbReference type="PROSITE" id="PS00154">
    <property type="entry name" value="ATPASE_E1_E2"/>
    <property type="match status" value="1"/>
</dbReference>
<dbReference type="InterPro" id="IPR023298">
    <property type="entry name" value="ATPase_P-typ_TM_dom_sf"/>
</dbReference>
<comment type="subcellular location">
    <subcellularLocation>
        <location evidence="1 13">Membrane</location>
        <topology evidence="1 13">Multi-pass membrane protein</topology>
    </subcellularLocation>
</comment>
<comment type="caution">
    <text evidence="13">Lacks conserved residue(s) required for the propagation of feature annotation.</text>
</comment>
<dbReference type="Proteomes" id="UP001217089">
    <property type="component" value="Unassembled WGS sequence"/>
</dbReference>
<dbReference type="SUPFAM" id="SSF81660">
    <property type="entry name" value="Metal cation-transporting ATPase, ATP-binding domain N"/>
    <property type="match status" value="1"/>
</dbReference>
<dbReference type="EC" id="7.2.2.-" evidence="13"/>
<dbReference type="InterPro" id="IPR018303">
    <property type="entry name" value="ATPase_P-typ_P_site"/>
</dbReference>
<feature type="transmembrane region" description="Helical" evidence="13">
    <location>
        <begin position="353"/>
        <end position="373"/>
    </location>
</feature>
<dbReference type="SUPFAM" id="SSF81653">
    <property type="entry name" value="Calcium ATPase, transduction domain A"/>
    <property type="match status" value="1"/>
</dbReference>
<keyword evidence="11 13" id="KW-0472">Membrane</keyword>
<dbReference type="Gene3D" id="1.20.1110.10">
    <property type="entry name" value="Calcium-transporting ATPase, transmembrane domain"/>
    <property type="match status" value="1"/>
</dbReference>
<keyword evidence="3" id="KW-0597">Phosphoprotein</keyword>
<evidence type="ECO:0000259" key="14">
    <source>
        <dbReference type="Pfam" id="PF00122"/>
    </source>
</evidence>
<dbReference type="InterPro" id="IPR006544">
    <property type="entry name" value="P-type_TPase_V"/>
</dbReference>
<dbReference type="PRINTS" id="PR00119">
    <property type="entry name" value="CATATPASE"/>
</dbReference>
<evidence type="ECO:0000256" key="9">
    <source>
        <dbReference type="ARBA" id="ARBA00022967"/>
    </source>
</evidence>
<keyword evidence="17" id="KW-1185">Reference proteome</keyword>
<dbReference type="InterPro" id="IPR023299">
    <property type="entry name" value="ATPase_P-typ_cyto_dom_N"/>
</dbReference>
<name>A0ABQ9FT08_TEGGR</name>
<dbReference type="Gene3D" id="2.70.150.10">
    <property type="entry name" value="Calcium-transporting ATPase, cytoplasmic transduction domain A"/>
    <property type="match status" value="1"/>
</dbReference>
<evidence type="ECO:0000256" key="5">
    <source>
        <dbReference type="ARBA" id="ARBA00022723"/>
    </source>
</evidence>
<reference evidence="16 17" key="1">
    <citation type="submission" date="2022-12" db="EMBL/GenBank/DDBJ databases">
        <title>Chromosome-level genome of Tegillarca granosa.</title>
        <authorList>
            <person name="Kim J."/>
        </authorList>
    </citation>
    <scope>NUCLEOTIDE SEQUENCE [LARGE SCALE GENOMIC DNA]</scope>
    <source>
        <strain evidence="16">Teg-2019</strain>
        <tissue evidence="16">Adductor muscle</tissue>
    </source>
</reference>
<keyword evidence="7 13" id="KW-0067">ATP-binding</keyword>
<dbReference type="SUPFAM" id="SSF56784">
    <property type="entry name" value="HAD-like"/>
    <property type="match status" value="1"/>
</dbReference>
<keyword evidence="5 13" id="KW-0479">Metal-binding</keyword>
<dbReference type="PANTHER" id="PTHR45630:SF8">
    <property type="entry name" value="CATION-TRANSPORTING ATPASE"/>
    <property type="match status" value="1"/>
</dbReference>
<keyword evidence="10 13" id="KW-1133">Transmembrane helix</keyword>
<dbReference type="InterPro" id="IPR036412">
    <property type="entry name" value="HAD-like_sf"/>
</dbReference>
<dbReference type="PANTHER" id="PTHR45630">
    <property type="entry name" value="CATION-TRANSPORTING ATPASE-RELATED"/>
    <property type="match status" value="1"/>
</dbReference>
<feature type="non-terminal residue" evidence="16">
    <location>
        <position position="1"/>
    </location>
</feature>
<dbReference type="InterPro" id="IPR047819">
    <property type="entry name" value="P5A-ATPase_N"/>
</dbReference>
<keyword evidence="6 13" id="KW-0547">Nucleotide-binding</keyword>
<protein>
    <recommendedName>
        <fullName evidence="13">Cation-transporting ATPase</fullName>
        <ecNumber evidence="13">7.2.2.-</ecNumber>
    </recommendedName>
</protein>
<organism evidence="16 17">
    <name type="scientific">Tegillarca granosa</name>
    <name type="common">Malaysian cockle</name>
    <name type="synonym">Anadara granosa</name>
    <dbReference type="NCBI Taxonomy" id="220873"/>
    <lineage>
        <taxon>Eukaryota</taxon>
        <taxon>Metazoa</taxon>
        <taxon>Spiralia</taxon>
        <taxon>Lophotrochozoa</taxon>
        <taxon>Mollusca</taxon>
        <taxon>Bivalvia</taxon>
        <taxon>Autobranchia</taxon>
        <taxon>Pteriomorphia</taxon>
        <taxon>Arcoida</taxon>
        <taxon>Arcoidea</taxon>
        <taxon>Arcidae</taxon>
        <taxon>Tegillarca</taxon>
    </lineage>
</organism>
<evidence type="ECO:0000256" key="4">
    <source>
        <dbReference type="ARBA" id="ARBA00022692"/>
    </source>
</evidence>
<dbReference type="InterPro" id="IPR023214">
    <property type="entry name" value="HAD_sf"/>
</dbReference>
<comment type="caution">
    <text evidence="16">The sequence shown here is derived from an EMBL/GenBank/DDBJ whole genome shotgun (WGS) entry which is preliminary data.</text>
</comment>
<feature type="transmembrane region" description="Helical" evidence="13">
    <location>
        <begin position="379"/>
        <end position="406"/>
    </location>
</feature>
<dbReference type="InterPro" id="IPR059000">
    <property type="entry name" value="ATPase_P-type_domA"/>
</dbReference>
<dbReference type="InterPro" id="IPR008250">
    <property type="entry name" value="ATPase_P-typ_transduc_dom_A_sf"/>
</dbReference>
<proteinExistence type="inferred from homology"/>
<evidence type="ECO:0000313" key="16">
    <source>
        <dbReference type="EMBL" id="KAJ8320392.1"/>
    </source>
</evidence>
<evidence type="ECO:0000256" key="1">
    <source>
        <dbReference type="ARBA" id="ARBA00004141"/>
    </source>
</evidence>
<dbReference type="SFLD" id="SFLDG00002">
    <property type="entry name" value="C1.7:_P-type_atpase_like"/>
    <property type="match status" value="1"/>
</dbReference>
<evidence type="ECO:0000256" key="11">
    <source>
        <dbReference type="ARBA" id="ARBA00023136"/>
    </source>
</evidence>